<accession>V2XKJ4</accession>
<dbReference type="GO" id="GO:0005737">
    <property type="term" value="C:cytoplasm"/>
    <property type="evidence" value="ECO:0007669"/>
    <property type="project" value="UniProtKB-SubCell"/>
</dbReference>
<dbReference type="eggNOG" id="COG0781">
    <property type="taxonomic scope" value="Bacteria"/>
</dbReference>
<comment type="subcellular location">
    <subcellularLocation>
        <location evidence="2">Cytoplasm</location>
    </subcellularLocation>
</comment>
<evidence type="ECO:0000256" key="1">
    <source>
        <dbReference type="ARBA" id="ARBA00002724"/>
    </source>
</evidence>
<dbReference type="Gene3D" id="3.40.50.150">
    <property type="entry name" value="Vaccinia Virus protein VP39"/>
    <property type="match status" value="1"/>
</dbReference>
<dbReference type="EMBL" id="ACIL03000013">
    <property type="protein sequence ID" value="ESL02669.1"/>
    <property type="molecule type" value="Genomic_DNA"/>
</dbReference>
<dbReference type="SUPFAM" id="SSF48013">
    <property type="entry name" value="NusB-like"/>
    <property type="match status" value="1"/>
</dbReference>
<dbReference type="PRINTS" id="PR02008">
    <property type="entry name" value="RCMTFAMILY"/>
</dbReference>
<dbReference type="InterPro" id="IPR029063">
    <property type="entry name" value="SAM-dependent_MTases_sf"/>
</dbReference>
<feature type="binding site" evidence="13">
    <location>
        <begin position="262"/>
        <end position="268"/>
    </location>
    <ligand>
        <name>S-adenosyl-L-methionine</name>
        <dbReference type="ChEBI" id="CHEBI:59789"/>
    </ligand>
</feature>
<dbReference type="SUPFAM" id="SSF53335">
    <property type="entry name" value="S-adenosyl-L-methionine-dependent methyltransferases"/>
    <property type="match status" value="1"/>
</dbReference>
<dbReference type="eggNOG" id="COG0144">
    <property type="taxonomic scope" value="Bacteria"/>
</dbReference>
<sequence>MAVNEREIVLDMFLSLKDGKPGHIVLKDTLDNYLYLDKASRGFITRLYEGSIEKMIYLDFVINSFSKTPVKKLKPIIKILMETAVYQIFFMDRVPDSAAINEAVKLAKKRGLAGLSGFVNGVLRNIARNRENIALPDKDKEYIRYLEVKYSMPKEVTEHFIKEYGNVQAEEILEAFEKKQPIVARVNGTRLTREELVKKLTEEDVKVSTDTVFPESLKILELDSLNFLESFENGDFVIQDESSQFIGKIAELPQNAKVLDICAAPGGKTLLMAEKPEAERITACDISEKKTGLIEENINRMGIKKVITMVNDATVFNKKFEEDFDLVICDLPCSGLGVIGRKRDIKYNITGNKIKELAKLQREILENAGKYVKKGGYLIFSTCTMSKLENEENFKFISEFSGFSPVDFSDKIKDSVVRYKAGGRLISEAEKGYIRLLPGELGTDGFFISEFMREE</sequence>
<evidence type="ECO:0000313" key="16">
    <source>
        <dbReference type="Proteomes" id="UP000018227"/>
    </source>
</evidence>
<keyword evidence="7 13" id="KW-0808">Transferase</keyword>
<dbReference type="STRING" id="592026.GCWU0000282_001539"/>
<evidence type="ECO:0000313" key="15">
    <source>
        <dbReference type="EMBL" id="ESL02669.1"/>
    </source>
</evidence>
<dbReference type="Proteomes" id="UP000018227">
    <property type="component" value="Unassembled WGS sequence"/>
</dbReference>
<protein>
    <recommendedName>
        <fullName evidence="3">16S rRNA (cytosine(967)-C(5))-methyltransferase</fullName>
        <ecNumber evidence="3">2.1.1.176</ecNumber>
    </recommendedName>
    <alternativeName>
        <fullName evidence="10">16S rRNA m5C967 methyltransferase</fullName>
    </alternativeName>
    <alternativeName>
        <fullName evidence="11">rRNA (cytosine-C(5)-)-methyltransferase RsmB</fullName>
    </alternativeName>
</protein>
<keyword evidence="9 13" id="KW-0694">RNA-binding</keyword>
<feature type="domain" description="SAM-dependent MTase RsmB/NOP-type" evidence="14">
    <location>
        <begin position="172"/>
        <end position="454"/>
    </location>
</feature>
<feature type="binding site" evidence="13">
    <location>
        <position position="330"/>
    </location>
    <ligand>
        <name>S-adenosyl-L-methionine</name>
        <dbReference type="ChEBI" id="CHEBI:59789"/>
    </ligand>
</feature>
<feature type="binding site" evidence="13">
    <location>
        <position position="312"/>
    </location>
    <ligand>
        <name>S-adenosyl-L-methionine</name>
        <dbReference type="ChEBI" id="CHEBI:59789"/>
    </ligand>
</feature>
<dbReference type="PROSITE" id="PS51686">
    <property type="entry name" value="SAM_MT_RSMB_NOP"/>
    <property type="match status" value="1"/>
</dbReference>
<evidence type="ECO:0000256" key="9">
    <source>
        <dbReference type="ARBA" id="ARBA00022884"/>
    </source>
</evidence>
<dbReference type="NCBIfam" id="TIGR00563">
    <property type="entry name" value="rsmB"/>
    <property type="match status" value="1"/>
</dbReference>
<evidence type="ECO:0000256" key="8">
    <source>
        <dbReference type="ARBA" id="ARBA00022691"/>
    </source>
</evidence>
<keyword evidence="6 13" id="KW-0489">Methyltransferase</keyword>
<feature type="active site" description="Nucleophile" evidence="13">
    <location>
        <position position="383"/>
    </location>
</feature>
<dbReference type="EC" id="2.1.1.176" evidence="3"/>
<dbReference type="InterPro" id="IPR023267">
    <property type="entry name" value="RCMT"/>
</dbReference>
<dbReference type="InterPro" id="IPR049560">
    <property type="entry name" value="MeTrfase_RsmB-F_NOP2_cat"/>
</dbReference>
<comment type="similarity">
    <text evidence="13">Belongs to the class I-like SAM-binding methyltransferase superfamily. RsmB/NOP family.</text>
</comment>
<evidence type="ECO:0000256" key="12">
    <source>
        <dbReference type="ARBA" id="ARBA00047283"/>
    </source>
</evidence>
<keyword evidence="16" id="KW-1185">Reference proteome</keyword>
<dbReference type="HOGENOM" id="CLU_005316_0_1_9"/>
<dbReference type="Gene3D" id="3.30.70.1170">
    <property type="entry name" value="Sun protein, domain 3"/>
    <property type="match status" value="1"/>
</dbReference>
<comment type="catalytic activity">
    <reaction evidence="12">
        <text>cytidine(967) in 16S rRNA + S-adenosyl-L-methionine = 5-methylcytidine(967) in 16S rRNA + S-adenosyl-L-homocysteine + H(+)</text>
        <dbReference type="Rhea" id="RHEA:42748"/>
        <dbReference type="Rhea" id="RHEA-COMP:10219"/>
        <dbReference type="Rhea" id="RHEA-COMP:10220"/>
        <dbReference type="ChEBI" id="CHEBI:15378"/>
        <dbReference type="ChEBI" id="CHEBI:57856"/>
        <dbReference type="ChEBI" id="CHEBI:59789"/>
        <dbReference type="ChEBI" id="CHEBI:74483"/>
        <dbReference type="ChEBI" id="CHEBI:82748"/>
        <dbReference type="EC" id="2.1.1.176"/>
    </reaction>
</comment>
<organism evidence="15 16">
    <name type="scientific">Catonella morbi ATCC 51271</name>
    <dbReference type="NCBI Taxonomy" id="592026"/>
    <lineage>
        <taxon>Bacteria</taxon>
        <taxon>Bacillati</taxon>
        <taxon>Bacillota</taxon>
        <taxon>Clostridia</taxon>
        <taxon>Lachnospirales</taxon>
        <taxon>Lachnospiraceae</taxon>
        <taxon>Catonella</taxon>
    </lineage>
</organism>
<dbReference type="Pfam" id="PF01189">
    <property type="entry name" value="Methyltr_RsmB-F"/>
    <property type="match status" value="1"/>
</dbReference>
<dbReference type="Gene3D" id="1.10.940.10">
    <property type="entry name" value="NusB-like"/>
    <property type="match status" value="1"/>
</dbReference>
<comment type="caution">
    <text evidence="15">The sequence shown here is derived from an EMBL/GenBank/DDBJ whole genome shotgun (WGS) entry which is preliminary data.</text>
</comment>
<dbReference type="InterPro" id="IPR004573">
    <property type="entry name" value="rRNA_ssu_MeTfrase_B"/>
</dbReference>
<proteinExistence type="inferred from homology"/>
<name>V2XKJ4_9FIRM</name>
<dbReference type="GO" id="GO:0006355">
    <property type="term" value="P:regulation of DNA-templated transcription"/>
    <property type="evidence" value="ECO:0007669"/>
    <property type="project" value="InterPro"/>
</dbReference>
<evidence type="ECO:0000256" key="2">
    <source>
        <dbReference type="ARBA" id="ARBA00004496"/>
    </source>
</evidence>
<evidence type="ECO:0000256" key="3">
    <source>
        <dbReference type="ARBA" id="ARBA00012140"/>
    </source>
</evidence>
<reference evidence="15 16" key="1">
    <citation type="submission" date="2013-06" db="EMBL/GenBank/DDBJ databases">
        <authorList>
            <person name="Weinstock G."/>
            <person name="Sodergren E."/>
            <person name="Clifton S."/>
            <person name="Fulton L."/>
            <person name="Fulton B."/>
            <person name="Courtney L."/>
            <person name="Fronick C."/>
            <person name="Harrison M."/>
            <person name="Strong C."/>
            <person name="Farmer C."/>
            <person name="Delahaunty K."/>
            <person name="Markovic C."/>
            <person name="Hall O."/>
            <person name="Minx P."/>
            <person name="Tomlinson C."/>
            <person name="Mitreva M."/>
            <person name="Nelson J."/>
            <person name="Hou S."/>
            <person name="Wollam A."/>
            <person name="Pepin K.H."/>
            <person name="Johnson M."/>
            <person name="Bhonagiri V."/>
            <person name="Nash W.E."/>
            <person name="Warren W."/>
            <person name="Chinwalla A."/>
            <person name="Mardis E.R."/>
            <person name="Wilson R.K."/>
        </authorList>
    </citation>
    <scope>NUCLEOTIDE SEQUENCE [LARGE SCALE GENOMIC DNA]</scope>
    <source>
        <strain evidence="15 16">ATCC 51271</strain>
    </source>
</reference>
<dbReference type="GO" id="GO:0008649">
    <property type="term" value="F:rRNA methyltransferase activity"/>
    <property type="evidence" value="ECO:0007669"/>
    <property type="project" value="InterPro"/>
</dbReference>
<dbReference type="GO" id="GO:0003723">
    <property type="term" value="F:RNA binding"/>
    <property type="evidence" value="ECO:0007669"/>
    <property type="project" value="UniProtKB-UniRule"/>
</dbReference>
<feature type="binding site" evidence="13">
    <location>
        <position position="285"/>
    </location>
    <ligand>
        <name>S-adenosyl-L-methionine</name>
        <dbReference type="ChEBI" id="CHEBI:59789"/>
    </ligand>
</feature>
<dbReference type="Pfam" id="PF01029">
    <property type="entry name" value="NusB"/>
    <property type="match status" value="1"/>
</dbReference>
<evidence type="ECO:0000256" key="4">
    <source>
        <dbReference type="ARBA" id="ARBA00022490"/>
    </source>
</evidence>
<dbReference type="InterPro" id="IPR054728">
    <property type="entry name" value="RsmB-like_ferredoxin"/>
</dbReference>
<keyword evidence="8 13" id="KW-0949">S-adenosyl-L-methionine</keyword>
<gene>
    <name evidence="15" type="ORF">GCWU0000282_001539</name>
</gene>
<evidence type="ECO:0000256" key="5">
    <source>
        <dbReference type="ARBA" id="ARBA00022552"/>
    </source>
</evidence>
<dbReference type="AlphaFoldDB" id="V2XKJ4"/>
<comment type="function">
    <text evidence="1">Specifically methylates the cytosine at position 967 (m5C967) of 16S rRNA.</text>
</comment>
<evidence type="ECO:0000256" key="6">
    <source>
        <dbReference type="ARBA" id="ARBA00022603"/>
    </source>
</evidence>
<dbReference type="InterPro" id="IPR001678">
    <property type="entry name" value="MeTrfase_RsmB-F_NOP2_dom"/>
</dbReference>
<evidence type="ECO:0000256" key="10">
    <source>
        <dbReference type="ARBA" id="ARBA00030399"/>
    </source>
</evidence>
<dbReference type="PANTHER" id="PTHR22807">
    <property type="entry name" value="NOP2 YEAST -RELATED NOL1/NOP2/FMU SUN DOMAIN-CONTAINING"/>
    <property type="match status" value="1"/>
</dbReference>
<evidence type="ECO:0000256" key="13">
    <source>
        <dbReference type="PROSITE-ProRule" id="PRU01023"/>
    </source>
</evidence>
<evidence type="ECO:0000259" key="14">
    <source>
        <dbReference type="PROSITE" id="PS51686"/>
    </source>
</evidence>
<dbReference type="NCBIfam" id="NF011494">
    <property type="entry name" value="PRK14902.1"/>
    <property type="match status" value="1"/>
</dbReference>
<evidence type="ECO:0000256" key="7">
    <source>
        <dbReference type="ARBA" id="ARBA00022679"/>
    </source>
</evidence>
<evidence type="ECO:0000256" key="11">
    <source>
        <dbReference type="ARBA" id="ARBA00031088"/>
    </source>
</evidence>
<dbReference type="RefSeq" id="WP_023354411.1">
    <property type="nucleotide sequence ID" value="NZ_KI535368.1"/>
</dbReference>
<dbReference type="CDD" id="cd02440">
    <property type="entry name" value="AdoMet_MTases"/>
    <property type="match status" value="1"/>
</dbReference>
<dbReference type="Pfam" id="PF22458">
    <property type="entry name" value="RsmF-B_ferredox"/>
    <property type="match status" value="1"/>
</dbReference>
<dbReference type="InterPro" id="IPR035926">
    <property type="entry name" value="NusB-like_sf"/>
</dbReference>
<dbReference type="InterPro" id="IPR006027">
    <property type="entry name" value="NusB_RsmB_TIM44"/>
</dbReference>
<keyword evidence="5" id="KW-0698">rRNA processing</keyword>
<dbReference type="PANTHER" id="PTHR22807:SF53">
    <property type="entry name" value="RIBOSOMAL RNA SMALL SUBUNIT METHYLTRANSFERASE B-RELATED"/>
    <property type="match status" value="1"/>
</dbReference>
<keyword evidence="4" id="KW-0963">Cytoplasm</keyword>